<keyword evidence="2" id="KW-1185">Reference proteome</keyword>
<evidence type="ECO:0008006" key="3">
    <source>
        <dbReference type="Google" id="ProtNLM"/>
    </source>
</evidence>
<gene>
    <name evidence="1" type="ORF">H2LOC_003020</name>
</gene>
<dbReference type="AlphaFoldDB" id="A0A6B8KB46"/>
<evidence type="ECO:0000313" key="1">
    <source>
        <dbReference type="EMBL" id="QGM44742.1"/>
    </source>
</evidence>
<evidence type="ECO:0000313" key="2">
    <source>
        <dbReference type="Proteomes" id="UP000309061"/>
    </source>
</evidence>
<dbReference type="OrthoDB" id="8455046at2"/>
<sequence length="97" mass="10825">MKRRKVDWAELAVASVMLSQKAGEVVALRMATIALGGRKARAESRMMLAEKMKAAMDANIAAAASVMIWQPHLAPRRALNVYRKRVHKNLARLSKKK</sequence>
<dbReference type="KEGG" id="mhey:H2LOC_003020"/>
<accession>A0A6B8KB46</accession>
<reference evidence="1 2" key="1">
    <citation type="submission" date="2019-11" db="EMBL/GenBank/DDBJ databases">
        <title>The genome sequence of Methylocystis heyeri.</title>
        <authorList>
            <person name="Oshkin I.Y."/>
            <person name="Miroshnikov K."/>
            <person name="Dedysh S.N."/>
        </authorList>
    </citation>
    <scope>NUCLEOTIDE SEQUENCE [LARGE SCALE GENOMIC DNA]</scope>
    <source>
        <strain evidence="1 2">H2</strain>
    </source>
</reference>
<protein>
    <recommendedName>
        <fullName evidence="3">Antifreeze protein</fullName>
    </recommendedName>
</protein>
<proteinExistence type="predicted"/>
<dbReference type="RefSeq" id="WP_136495040.1">
    <property type="nucleotide sequence ID" value="NZ_CP046052.1"/>
</dbReference>
<dbReference type="EMBL" id="CP046052">
    <property type="protein sequence ID" value="QGM44742.1"/>
    <property type="molecule type" value="Genomic_DNA"/>
</dbReference>
<name>A0A6B8KB46_9HYPH</name>
<organism evidence="1 2">
    <name type="scientific">Methylocystis heyeri</name>
    <dbReference type="NCBI Taxonomy" id="391905"/>
    <lineage>
        <taxon>Bacteria</taxon>
        <taxon>Pseudomonadati</taxon>
        <taxon>Pseudomonadota</taxon>
        <taxon>Alphaproteobacteria</taxon>
        <taxon>Hyphomicrobiales</taxon>
        <taxon>Methylocystaceae</taxon>
        <taxon>Methylocystis</taxon>
    </lineage>
</organism>
<dbReference type="Proteomes" id="UP000309061">
    <property type="component" value="Chromosome"/>
</dbReference>